<evidence type="ECO:0008006" key="4">
    <source>
        <dbReference type="Google" id="ProtNLM"/>
    </source>
</evidence>
<feature type="compositionally biased region" description="Low complexity" evidence="1">
    <location>
        <begin position="465"/>
        <end position="474"/>
    </location>
</feature>
<reference evidence="2 3" key="1">
    <citation type="journal article" date="2018" name="Genome Biol. Evol.">
        <title>Multiple Roots of Fruiting Body Formation in Amoebozoa.</title>
        <authorList>
            <person name="Hillmann F."/>
            <person name="Forbes G."/>
            <person name="Novohradska S."/>
            <person name="Ferling I."/>
            <person name="Riege K."/>
            <person name="Groth M."/>
            <person name="Westermann M."/>
            <person name="Marz M."/>
            <person name="Spaller T."/>
            <person name="Winckler T."/>
            <person name="Schaap P."/>
            <person name="Glockner G."/>
        </authorList>
    </citation>
    <scope>NUCLEOTIDE SEQUENCE [LARGE SCALE GENOMIC DNA]</scope>
    <source>
        <strain evidence="2 3">Jena</strain>
    </source>
</reference>
<dbReference type="SUPFAM" id="SSF55961">
    <property type="entry name" value="Bet v1-like"/>
    <property type="match status" value="1"/>
</dbReference>
<organism evidence="2 3">
    <name type="scientific">Planoprotostelium fungivorum</name>
    <dbReference type="NCBI Taxonomy" id="1890364"/>
    <lineage>
        <taxon>Eukaryota</taxon>
        <taxon>Amoebozoa</taxon>
        <taxon>Evosea</taxon>
        <taxon>Variosea</taxon>
        <taxon>Cavosteliida</taxon>
        <taxon>Cavosteliaceae</taxon>
        <taxon>Planoprotostelium</taxon>
    </lineage>
</organism>
<name>A0A2P6MUJ1_9EUKA</name>
<dbReference type="InParanoid" id="A0A2P6MUJ1"/>
<dbReference type="Proteomes" id="UP000241769">
    <property type="component" value="Unassembled WGS sequence"/>
</dbReference>
<sequence length="507" mass="58671">MVKPYSLTSSSSQYSEDSFTMESIVEHQFKPLEDIWDRQDHPSDEETEAFSQRLYSRFSTSNERAVPLISWLVLREIEGGFDFRKTSLSSRTIFYLLHSKLTIRFLQMVISTFQEMKQVTEDPLARSSSFLDVLLSSIEDVPVVGTRIEATEGIPFAAVYFFEQIIFPFLSSQDEKSTGSSPTRGIVHCLQQVFGGETAHLNNYQLRDKMHDWFVQVIDEIEITKYEKLIACSSVVLAKKSTEEDQKFLEWINQLRGPVSEPEDAEREYMRQQLLEKINCKTWKVMVEKESERFQFYSRKEPGIPSTAAKIQTRIYLPLREAVQQWSTRMWSPEDDDMIKYYKLEPQDNGDIHAIVNFKLPPPFQNRLWSWYVSEKWTSHRVVRMGWNAPHPPVKGCVVGHVYLEGEVYEEVEEGVTDVTMILHATTKGNIPAWVENISLGKQATKFRKLTKKINRTGATRSPSKRSTSSSSVSEIAERKERDCQNRAKCVDETPWAKFTQELTSSN</sequence>
<dbReference type="Gene3D" id="3.30.530.20">
    <property type="match status" value="1"/>
</dbReference>
<comment type="caution">
    <text evidence="2">The sequence shown here is derived from an EMBL/GenBank/DDBJ whole genome shotgun (WGS) entry which is preliminary data.</text>
</comment>
<feature type="region of interest" description="Disordered" evidence="1">
    <location>
        <begin position="452"/>
        <end position="484"/>
    </location>
</feature>
<proteinExistence type="predicted"/>
<keyword evidence="3" id="KW-1185">Reference proteome</keyword>
<evidence type="ECO:0000313" key="2">
    <source>
        <dbReference type="EMBL" id="PRP75344.1"/>
    </source>
</evidence>
<dbReference type="AlphaFoldDB" id="A0A2P6MUJ1"/>
<dbReference type="EMBL" id="MDYQ01000395">
    <property type="protein sequence ID" value="PRP75344.1"/>
    <property type="molecule type" value="Genomic_DNA"/>
</dbReference>
<gene>
    <name evidence="2" type="ORF">PROFUN_05655</name>
</gene>
<evidence type="ECO:0000256" key="1">
    <source>
        <dbReference type="SAM" id="MobiDB-lite"/>
    </source>
</evidence>
<evidence type="ECO:0000313" key="3">
    <source>
        <dbReference type="Proteomes" id="UP000241769"/>
    </source>
</evidence>
<dbReference type="InterPro" id="IPR023393">
    <property type="entry name" value="START-like_dom_sf"/>
</dbReference>
<protein>
    <recommendedName>
        <fullName evidence="4">START domain-containing protein</fullName>
    </recommendedName>
</protein>
<accession>A0A2P6MUJ1</accession>